<gene>
    <name evidence="3" type="ORF">LTR16_003430</name>
</gene>
<dbReference type="InterPro" id="IPR035927">
    <property type="entry name" value="DUSP-like_sf"/>
</dbReference>
<accession>A0ABR0LNZ5</accession>
<evidence type="ECO:0000259" key="2">
    <source>
        <dbReference type="PROSITE" id="PS51283"/>
    </source>
</evidence>
<keyword evidence="4" id="KW-1185">Reference proteome</keyword>
<reference evidence="3 4" key="1">
    <citation type="submission" date="2023-08" db="EMBL/GenBank/DDBJ databases">
        <title>Black Yeasts Isolated from many extreme environments.</title>
        <authorList>
            <person name="Coleine C."/>
            <person name="Stajich J.E."/>
            <person name="Selbmann L."/>
        </authorList>
    </citation>
    <scope>NUCLEOTIDE SEQUENCE [LARGE SCALE GENOMIC DNA]</scope>
    <source>
        <strain evidence="3 4">CCFEE 536</strain>
    </source>
</reference>
<name>A0ABR0LNZ5_9PEZI</name>
<feature type="compositionally biased region" description="Low complexity" evidence="1">
    <location>
        <begin position="45"/>
        <end position="54"/>
    </location>
</feature>
<feature type="non-terminal residue" evidence="3">
    <location>
        <position position="341"/>
    </location>
</feature>
<dbReference type="SUPFAM" id="SSF143791">
    <property type="entry name" value="DUSP-like"/>
    <property type="match status" value="1"/>
</dbReference>
<dbReference type="Pfam" id="PF06337">
    <property type="entry name" value="DUSP"/>
    <property type="match status" value="1"/>
</dbReference>
<comment type="caution">
    <text evidence="3">The sequence shown here is derived from an EMBL/GenBank/DDBJ whole genome shotgun (WGS) entry which is preliminary data.</text>
</comment>
<sequence length="341" mass="37302">MSKSDCNGVKGLENEGGESRSGEDIELASPMRTRTVPIPTERTLAPRSASPAKRSAAHMDHDDNAASKFTLGVGVISGTGAEGGSDNEPSLDGLKCQPCSSNRQEDVPSLQDARDHAWENGRSSNLKTADSVFGSRDTSTSNTDPVAESTSITIVTSSLSTPPPAYNGLERYHFEDRKHQMPTLDEQVNRVKELMHQAFQSRAKEGSRGYVVSMKWLNRVIARTSDAQQEGGHDKAALEGDIGPVDNSTIVPQGWKLDPLGTKDELGLPFIPLRQGLQMGLDLEVVPEDAWQLIMEWYGLSQGSHPIIRYMHDTTPEGSLQHNMQFDLFPPILTIRKLAKN</sequence>
<dbReference type="PROSITE" id="PS51283">
    <property type="entry name" value="DUSP"/>
    <property type="match status" value="1"/>
</dbReference>
<evidence type="ECO:0000256" key="1">
    <source>
        <dbReference type="SAM" id="MobiDB-lite"/>
    </source>
</evidence>
<proteinExistence type="predicted"/>
<dbReference type="Proteomes" id="UP001357485">
    <property type="component" value="Unassembled WGS sequence"/>
</dbReference>
<organism evidence="3 4">
    <name type="scientific">Cryomyces antarcticus</name>
    <dbReference type="NCBI Taxonomy" id="329879"/>
    <lineage>
        <taxon>Eukaryota</taxon>
        <taxon>Fungi</taxon>
        <taxon>Dikarya</taxon>
        <taxon>Ascomycota</taxon>
        <taxon>Pezizomycotina</taxon>
        <taxon>Dothideomycetes</taxon>
        <taxon>Dothideomycetes incertae sedis</taxon>
        <taxon>Cryomyces</taxon>
    </lineage>
</organism>
<feature type="region of interest" description="Disordered" evidence="1">
    <location>
        <begin position="1"/>
        <end position="65"/>
    </location>
</feature>
<feature type="region of interest" description="Disordered" evidence="1">
    <location>
        <begin position="80"/>
        <end position="149"/>
    </location>
</feature>
<dbReference type="InterPro" id="IPR006615">
    <property type="entry name" value="Pept_C19_DUSP"/>
</dbReference>
<dbReference type="EMBL" id="JAVRRA010016771">
    <property type="protein sequence ID" value="KAK5201220.1"/>
    <property type="molecule type" value="Genomic_DNA"/>
</dbReference>
<feature type="domain" description="DUSP" evidence="2">
    <location>
        <begin position="182"/>
        <end position="312"/>
    </location>
</feature>
<evidence type="ECO:0000313" key="3">
    <source>
        <dbReference type="EMBL" id="KAK5201220.1"/>
    </source>
</evidence>
<dbReference type="Gene3D" id="3.30.2230.10">
    <property type="entry name" value="DUSP-like"/>
    <property type="match status" value="1"/>
</dbReference>
<evidence type="ECO:0000313" key="4">
    <source>
        <dbReference type="Proteomes" id="UP001357485"/>
    </source>
</evidence>
<protein>
    <recommendedName>
        <fullName evidence="2">DUSP domain-containing protein</fullName>
    </recommendedName>
</protein>